<dbReference type="InterPro" id="IPR005019">
    <property type="entry name" value="Adenine_glyco"/>
</dbReference>
<protein>
    <submittedName>
        <fullName evidence="2">DNA-3-methyladenine glycosylase I</fullName>
    </submittedName>
</protein>
<dbReference type="InterPro" id="IPR011257">
    <property type="entry name" value="DNA_glycosylase"/>
</dbReference>
<proteinExistence type="predicted"/>
<evidence type="ECO:0000313" key="2">
    <source>
        <dbReference type="EMBL" id="RBP64334.1"/>
    </source>
</evidence>
<dbReference type="GO" id="GO:0008725">
    <property type="term" value="F:DNA-3-methyladenine glycosylase activity"/>
    <property type="evidence" value="ECO:0007669"/>
    <property type="project" value="InterPro"/>
</dbReference>
<keyword evidence="1" id="KW-0479">Metal-binding</keyword>
<dbReference type="AlphaFoldDB" id="A0A366I6A0"/>
<dbReference type="Gene3D" id="1.10.340.30">
    <property type="entry name" value="Hypothetical protein, domain 2"/>
    <property type="match status" value="1"/>
</dbReference>
<feature type="binding site" evidence="1">
    <location>
        <position position="75"/>
    </location>
    <ligand>
        <name>Zn(2+)</name>
        <dbReference type="ChEBI" id="CHEBI:29105"/>
    </ligand>
</feature>
<comment type="caution">
    <text evidence="2">The sequence shown here is derived from an EMBL/GenBank/DDBJ whole genome shotgun (WGS) entry which is preliminary data.</text>
</comment>
<reference evidence="2 3" key="1">
    <citation type="submission" date="2018-06" db="EMBL/GenBank/DDBJ databases">
        <title>Genomic Encyclopedia of Type Strains, Phase IV (KMG-IV): sequencing the most valuable type-strain genomes for metagenomic binning, comparative biology and taxonomic classification.</title>
        <authorList>
            <person name="Goeker M."/>
        </authorList>
    </citation>
    <scope>NUCLEOTIDE SEQUENCE [LARGE SCALE GENOMIC DNA]</scope>
    <source>
        <strain evidence="2 3">DSM 30166</strain>
    </source>
</reference>
<dbReference type="EMBL" id="QNRY01000008">
    <property type="protein sequence ID" value="RBP64334.1"/>
    <property type="molecule type" value="Genomic_DNA"/>
</dbReference>
<dbReference type="Pfam" id="PF03352">
    <property type="entry name" value="Adenine_glyco"/>
    <property type="match status" value="1"/>
</dbReference>
<dbReference type="Proteomes" id="UP000253046">
    <property type="component" value="Unassembled WGS sequence"/>
</dbReference>
<accession>A0A366I6A0</accession>
<dbReference type="GO" id="GO:0046872">
    <property type="term" value="F:metal ion binding"/>
    <property type="evidence" value="ECO:0007669"/>
    <property type="project" value="UniProtKB-KW"/>
</dbReference>
<dbReference type="SUPFAM" id="SSF48150">
    <property type="entry name" value="DNA-glycosylase"/>
    <property type="match status" value="1"/>
</dbReference>
<organism evidence="2 3">
    <name type="scientific">Brenneria salicis ATCC 15712 = DSM 30166</name>
    <dbReference type="NCBI Taxonomy" id="714314"/>
    <lineage>
        <taxon>Bacteria</taxon>
        <taxon>Pseudomonadati</taxon>
        <taxon>Pseudomonadota</taxon>
        <taxon>Gammaproteobacteria</taxon>
        <taxon>Enterobacterales</taxon>
        <taxon>Pectobacteriaceae</taxon>
        <taxon>Brenneria</taxon>
    </lineage>
</organism>
<sequence length="83" mass="9365">MENQGERFSHFIWSFVDHQPLMNRPASLAEVPAKTAASDAMSKALKKRGFKFIGSTICYAFMQAAGLVNDHTIDCFRHQETET</sequence>
<feature type="binding site" evidence="1">
    <location>
        <position position="71"/>
    </location>
    <ligand>
        <name>Zn(2+)</name>
        <dbReference type="ChEBI" id="CHEBI:29105"/>
    </ligand>
</feature>
<dbReference type="PANTHER" id="PTHR31116">
    <property type="entry name" value="OS04G0501200 PROTEIN"/>
    <property type="match status" value="1"/>
</dbReference>
<gene>
    <name evidence="2" type="ORF">DES54_10829</name>
</gene>
<dbReference type="GO" id="GO:0006284">
    <property type="term" value="P:base-excision repair"/>
    <property type="evidence" value="ECO:0007669"/>
    <property type="project" value="InterPro"/>
</dbReference>
<name>A0A366I6A0_9GAMM</name>
<keyword evidence="3" id="KW-1185">Reference proteome</keyword>
<keyword evidence="1" id="KW-0862">Zinc</keyword>
<evidence type="ECO:0000256" key="1">
    <source>
        <dbReference type="PIRSR" id="PIRSR605019-1"/>
    </source>
</evidence>
<dbReference type="PANTHER" id="PTHR31116:SF29">
    <property type="entry name" value="DNA GLYCOSYLASE SUPERFAMILY PROTEIN"/>
    <property type="match status" value="1"/>
</dbReference>
<evidence type="ECO:0000313" key="3">
    <source>
        <dbReference type="Proteomes" id="UP000253046"/>
    </source>
</evidence>